<evidence type="ECO:0000256" key="12">
    <source>
        <dbReference type="RuleBase" id="RU003357"/>
    </source>
</evidence>
<reference evidence="15 16" key="1">
    <citation type="submission" date="2017-09" db="EMBL/GenBank/DDBJ databases">
        <title>The Catabolism of 3,6-Dichlorosalicylic acid is Initiated by the Cytochrome P450 Monooxygenase DsmABC in Rhizorhabdus dicambivorans Ndbn-20.</title>
        <authorList>
            <person name="Na L."/>
        </authorList>
    </citation>
    <scope>NUCLEOTIDE SEQUENCE [LARGE SCALE GENOMIC DNA]</scope>
    <source>
        <strain evidence="15 16">Ndbn-20m</strain>
    </source>
</reference>
<dbReference type="InterPro" id="IPR036942">
    <property type="entry name" value="Beta-barrel_TonB_sf"/>
</dbReference>
<protein>
    <recommendedName>
        <fullName evidence="14">Secretin/TonB short N-terminal domain-containing protein</fullName>
    </recommendedName>
</protein>
<sequence length="860" mass="92851">MIRTLAAAIATSSIVALAAPTAAQTREFNVPAGPLKAALDMFARQSGRQVIYRAEVQSARSPGVRGVRTAEQALDAILAGTGFTVRQDSSGALAIVKAGNGETVSAVASSKAPAIEGEVSTDIVVTAQRREQAVIDVPVSVSVVSAKQVENLNLSTFTSVTQQTPNFNITYRLGGNSAPDLNIRGIRGEGSASRVNESSVAVYVDEVYLGDESSLSGQIFDVQRVEVLRGPQGTLFGRNTTGGLVHFVSAAPTAEFTGKASVLYGSDDWVNVNGVVSGGFGEKVRTRLAGQFERHDGHFTNRATLPGAPKKLAAKKVWSLRSTTDFDIGEASTFRFQVTQSQTDSESTPPFGLGVWRDASRARCSRAEILAAQCVDAVVLSGQPRQVKPHSGDAITEASRDELAIKQNLTSLTGKFETDLGWASVVNIANYTDFKSRTGVDADQSSTPSGLQGSNFIAVFRNRSHQFSDELRIQGTTDRLNWVGGLFYYEDSKKNNILTVLRSNARVNLLQIGSNVRVDTTSGAVFGQADWEFVDRWTLSAGARYTIENRELKEAKVGANDILARIKARPDLYADPDPVTKDVTGRVSLTWEPTTDNSLYASYSRGAKSVAYNAFYLDTSAAGIAANANLTGPVGQEHLNAFEIGSKNRFFDRTLMLNLAAFYYLFDGKQEVLSAVDLSTGVPLASTRFLNVGTAEIYGAEAELNYTPNERWNFSLSGGLLHSEITKSPLIISSPNLGIMPLQGKPLPQTPKWNVNATLAHHIPVDQVGVFTLQAEGRAQAKQNFVLTDDPLVDVPSYGVVNFRIMWKSEDEKYNAQAFVTNAFKKDYFARLIETTIAAGSLVAQLGEPRLWGVKFGVSF</sequence>
<comment type="similarity">
    <text evidence="11 12">Belongs to the TonB-dependent receptor family.</text>
</comment>
<keyword evidence="6" id="KW-0408">Iron</keyword>
<evidence type="ECO:0000256" key="10">
    <source>
        <dbReference type="ARBA" id="ARBA00023237"/>
    </source>
</evidence>
<keyword evidence="9 11" id="KW-0472">Membrane</keyword>
<evidence type="ECO:0000256" key="4">
    <source>
        <dbReference type="ARBA" id="ARBA00022496"/>
    </source>
</evidence>
<feature type="signal peptide" evidence="13">
    <location>
        <begin position="1"/>
        <end position="18"/>
    </location>
</feature>
<keyword evidence="7" id="KW-0406">Ion transport</keyword>
<feature type="domain" description="Secretin/TonB short N-terminal" evidence="14">
    <location>
        <begin position="48"/>
        <end position="98"/>
    </location>
</feature>
<dbReference type="InterPro" id="IPR000531">
    <property type="entry name" value="Beta-barrel_TonB"/>
</dbReference>
<accession>A0A2A4G2Z3</accession>
<dbReference type="InterPro" id="IPR012910">
    <property type="entry name" value="Plug_dom"/>
</dbReference>
<dbReference type="Gene3D" id="3.55.50.30">
    <property type="match status" value="1"/>
</dbReference>
<comment type="caution">
    <text evidence="15">The sequence shown here is derived from an EMBL/GenBank/DDBJ whole genome shotgun (WGS) entry which is preliminary data.</text>
</comment>
<dbReference type="PROSITE" id="PS52016">
    <property type="entry name" value="TONB_DEPENDENT_REC_3"/>
    <property type="match status" value="1"/>
</dbReference>
<dbReference type="SUPFAM" id="SSF56935">
    <property type="entry name" value="Porins"/>
    <property type="match status" value="1"/>
</dbReference>
<keyword evidence="2 11" id="KW-0813">Transport</keyword>
<evidence type="ECO:0000256" key="11">
    <source>
        <dbReference type="PROSITE-ProRule" id="PRU01360"/>
    </source>
</evidence>
<keyword evidence="10 11" id="KW-0998">Cell outer membrane</keyword>
<evidence type="ECO:0000256" key="9">
    <source>
        <dbReference type="ARBA" id="ARBA00023136"/>
    </source>
</evidence>
<dbReference type="SMART" id="SM00965">
    <property type="entry name" value="STN"/>
    <property type="match status" value="1"/>
</dbReference>
<dbReference type="InterPro" id="IPR011662">
    <property type="entry name" value="Secretin/TonB_short_N"/>
</dbReference>
<evidence type="ECO:0000256" key="2">
    <source>
        <dbReference type="ARBA" id="ARBA00022448"/>
    </source>
</evidence>
<dbReference type="Proteomes" id="UP000218934">
    <property type="component" value="Unassembled WGS sequence"/>
</dbReference>
<keyword evidence="13" id="KW-0732">Signal</keyword>
<dbReference type="InterPro" id="IPR039426">
    <property type="entry name" value="TonB-dep_rcpt-like"/>
</dbReference>
<name>A0A2A4G2Z3_9SPHN</name>
<keyword evidence="8 12" id="KW-0798">TonB box</keyword>
<dbReference type="PANTHER" id="PTHR32552">
    <property type="entry name" value="FERRICHROME IRON RECEPTOR-RELATED"/>
    <property type="match status" value="1"/>
</dbReference>
<evidence type="ECO:0000256" key="7">
    <source>
        <dbReference type="ARBA" id="ARBA00023065"/>
    </source>
</evidence>
<evidence type="ECO:0000256" key="6">
    <source>
        <dbReference type="ARBA" id="ARBA00023004"/>
    </source>
</evidence>
<keyword evidence="4" id="KW-0410">Iron transport</keyword>
<dbReference type="AlphaFoldDB" id="A0A2A4G2Z3"/>
<dbReference type="OrthoDB" id="127311at2"/>
<feature type="chain" id="PRO_5012381663" description="Secretin/TonB short N-terminal domain-containing protein" evidence="13">
    <location>
        <begin position="19"/>
        <end position="860"/>
    </location>
</feature>
<proteinExistence type="inferred from homology"/>
<evidence type="ECO:0000313" key="16">
    <source>
        <dbReference type="Proteomes" id="UP000218934"/>
    </source>
</evidence>
<evidence type="ECO:0000313" key="15">
    <source>
        <dbReference type="EMBL" id="PCE44406.1"/>
    </source>
</evidence>
<keyword evidence="3 11" id="KW-1134">Transmembrane beta strand</keyword>
<dbReference type="GO" id="GO:0006826">
    <property type="term" value="P:iron ion transport"/>
    <property type="evidence" value="ECO:0007669"/>
    <property type="project" value="UniProtKB-KW"/>
</dbReference>
<dbReference type="EMBL" id="NWUF01000001">
    <property type="protein sequence ID" value="PCE44406.1"/>
    <property type="molecule type" value="Genomic_DNA"/>
</dbReference>
<evidence type="ECO:0000256" key="1">
    <source>
        <dbReference type="ARBA" id="ARBA00004571"/>
    </source>
</evidence>
<dbReference type="GO" id="GO:0009279">
    <property type="term" value="C:cell outer membrane"/>
    <property type="evidence" value="ECO:0007669"/>
    <property type="project" value="UniProtKB-SubCell"/>
</dbReference>
<gene>
    <name evidence="15" type="ORF">COO09_01925</name>
</gene>
<evidence type="ECO:0000256" key="5">
    <source>
        <dbReference type="ARBA" id="ARBA00022692"/>
    </source>
</evidence>
<comment type="subcellular location">
    <subcellularLocation>
        <location evidence="1 11">Cell outer membrane</location>
        <topology evidence="1 11">Multi-pass membrane protein</topology>
    </subcellularLocation>
</comment>
<evidence type="ECO:0000256" key="13">
    <source>
        <dbReference type="SAM" id="SignalP"/>
    </source>
</evidence>
<evidence type="ECO:0000259" key="14">
    <source>
        <dbReference type="SMART" id="SM00965"/>
    </source>
</evidence>
<dbReference type="PANTHER" id="PTHR32552:SF81">
    <property type="entry name" value="TONB-DEPENDENT OUTER MEMBRANE RECEPTOR"/>
    <property type="match status" value="1"/>
</dbReference>
<dbReference type="Pfam" id="PF07715">
    <property type="entry name" value="Plug"/>
    <property type="match status" value="1"/>
</dbReference>
<dbReference type="RefSeq" id="WP_066959265.1">
    <property type="nucleotide sequence ID" value="NZ_CP023449.1"/>
</dbReference>
<evidence type="ECO:0000256" key="8">
    <source>
        <dbReference type="ARBA" id="ARBA00023077"/>
    </source>
</evidence>
<keyword evidence="5 11" id="KW-0812">Transmembrane</keyword>
<organism evidence="15 16">
    <name type="scientific">Rhizorhabdus dicambivorans</name>
    <dbReference type="NCBI Taxonomy" id="1850238"/>
    <lineage>
        <taxon>Bacteria</taxon>
        <taxon>Pseudomonadati</taxon>
        <taxon>Pseudomonadota</taxon>
        <taxon>Alphaproteobacteria</taxon>
        <taxon>Sphingomonadales</taxon>
        <taxon>Sphingomonadaceae</taxon>
        <taxon>Rhizorhabdus</taxon>
    </lineage>
</organism>
<evidence type="ECO:0000256" key="3">
    <source>
        <dbReference type="ARBA" id="ARBA00022452"/>
    </source>
</evidence>
<dbReference type="KEGG" id="rdi:CMV14_12540"/>
<dbReference type="Pfam" id="PF00593">
    <property type="entry name" value="TonB_dep_Rec_b-barrel"/>
    <property type="match status" value="1"/>
</dbReference>
<keyword evidence="16" id="KW-1185">Reference proteome</keyword>
<dbReference type="Gene3D" id="2.40.170.20">
    <property type="entry name" value="TonB-dependent receptor, beta-barrel domain"/>
    <property type="match status" value="1"/>
</dbReference>